<evidence type="ECO:0000256" key="2">
    <source>
        <dbReference type="ARBA" id="ARBA00006702"/>
    </source>
</evidence>
<feature type="compositionally biased region" description="Basic and acidic residues" evidence="10">
    <location>
        <begin position="261"/>
        <end position="281"/>
    </location>
</feature>
<keyword evidence="5 9" id="KW-0378">Hydrolase</keyword>
<evidence type="ECO:0000256" key="9">
    <source>
        <dbReference type="RuleBase" id="RU003465"/>
    </source>
</evidence>
<feature type="region of interest" description="Disordered" evidence="10">
    <location>
        <begin position="194"/>
        <end position="361"/>
    </location>
</feature>
<dbReference type="WBParaSite" id="L893_g21745.t1">
    <property type="protein sequence ID" value="L893_g21745.t1"/>
    <property type="gene ID" value="L893_g21745"/>
</dbReference>
<evidence type="ECO:0000256" key="6">
    <source>
        <dbReference type="ARBA" id="ARBA00022842"/>
    </source>
</evidence>
<dbReference type="PROSITE" id="PS01032">
    <property type="entry name" value="PPM_1"/>
    <property type="match status" value="1"/>
</dbReference>
<dbReference type="CDD" id="cd00143">
    <property type="entry name" value="PP2Cc"/>
    <property type="match status" value="1"/>
</dbReference>
<dbReference type="Proteomes" id="UP000095287">
    <property type="component" value="Unplaced"/>
</dbReference>
<dbReference type="Pfam" id="PF00481">
    <property type="entry name" value="PP2C"/>
    <property type="match status" value="2"/>
</dbReference>
<proteinExistence type="inferred from homology"/>
<feature type="domain" description="PPM-type phosphatase" evidence="11">
    <location>
        <begin position="35"/>
        <end position="533"/>
    </location>
</feature>
<organism evidence="12 13">
    <name type="scientific">Steinernema glaseri</name>
    <dbReference type="NCBI Taxonomy" id="37863"/>
    <lineage>
        <taxon>Eukaryota</taxon>
        <taxon>Metazoa</taxon>
        <taxon>Ecdysozoa</taxon>
        <taxon>Nematoda</taxon>
        <taxon>Chromadorea</taxon>
        <taxon>Rhabditida</taxon>
        <taxon>Tylenchina</taxon>
        <taxon>Panagrolaimomorpha</taxon>
        <taxon>Strongyloidoidea</taxon>
        <taxon>Steinernematidae</taxon>
        <taxon>Steinernema</taxon>
    </lineage>
</organism>
<accession>A0A1I7Z135</accession>
<dbReference type="InterPro" id="IPR001932">
    <property type="entry name" value="PPM-type_phosphatase-like_dom"/>
</dbReference>
<dbReference type="PANTHER" id="PTHR13832">
    <property type="entry name" value="PROTEIN PHOSPHATASE 2C"/>
    <property type="match status" value="1"/>
</dbReference>
<protein>
    <recommendedName>
        <fullName evidence="3">protein-serine/threonine phosphatase</fullName>
        <ecNumber evidence="3">3.1.3.16</ecNumber>
    </recommendedName>
</protein>
<evidence type="ECO:0000313" key="13">
    <source>
        <dbReference type="WBParaSite" id="L893_g21745.t1"/>
    </source>
</evidence>
<dbReference type="InterPro" id="IPR000222">
    <property type="entry name" value="PP2C_BS"/>
</dbReference>
<dbReference type="EC" id="3.1.3.16" evidence="3"/>
<feature type="compositionally biased region" description="Acidic residues" evidence="10">
    <location>
        <begin position="323"/>
        <end position="348"/>
    </location>
</feature>
<keyword evidence="8" id="KW-0464">Manganese</keyword>
<keyword evidence="6" id="KW-0460">Magnesium</keyword>
<evidence type="ECO:0000256" key="4">
    <source>
        <dbReference type="ARBA" id="ARBA00022723"/>
    </source>
</evidence>
<reference evidence="13" key="1">
    <citation type="submission" date="2016-11" db="UniProtKB">
        <authorList>
            <consortium name="WormBaseParasite"/>
        </authorList>
    </citation>
    <scope>IDENTIFICATION</scope>
</reference>
<sequence length="569" mass="62373">MFPSAYKYVAANMGAYLSKPKTDIETEEGGNGSLSYCCASMQGWRLNQEDAHNAIPEFSEDCSLFAVYDGHGGPEVAQYASLHFPEFLKNLDGWSERDKDITKAFEEAFIGFDDKLRSPDVMKTLHEMANEGKRVDSGDNIDVDELDSEKPELIKEATLPLKAVLSNYGIQSKGLISYLMDQTKKRLLDHDDVDIEEEDDSDSERPTGARSLKRSIAPATNAKDVSDLNGSESKADDQESKETEESTTKEQEDEESNTNGTEKKEEDKENSVEAEEKADPKEDAEDVEVDVTLADGDKADGESDGSAPGPSRAISEIIKGADSDSDEDYDEDEEEEEDDSEEEEEDAVDYLSGGETPGDDSGATACVAAVFKDRIVVANAGDTRAVLCRNGEAFDLSYDHKPEDEIEKNRIYKAGGTISADGRVNGGLNLSRALGDHFYKKNSSLELKDQMISAMPDVKIEQLKPEDSFLVVACDGIWNSMSSQQVVDFVKERLDNGGELKYICEEICRHCLAPSTEGDGTGCDNITVIIVKLNCPYVAPATEEKKEEAEEQKVEDKPVEESAATDVTA</sequence>
<keyword evidence="12" id="KW-1185">Reference proteome</keyword>
<dbReference type="PANTHER" id="PTHR13832:SF803">
    <property type="entry name" value="PROTEIN PHOSPHATASE 1G"/>
    <property type="match status" value="1"/>
</dbReference>
<dbReference type="SMART" id="SM00332">
    <property type="entry name" value="PP2Cc"/>
    <property type="match status" value="1"/>
</dbReference>
<evidence type="ECO:0000259" key="11">
    <source>
        <dbReference type="PROSITE" id="PS51746"/>
    </source>
</evidence>
<evidence type="ECO:0000256" key="10">
    <source>
        <dbReference type="SAM" id="MobiDB-lite"/>
    </source>
</evidence>
<feature type="region of interest" description="Disordered" evidence="10">
    <location>
        <begin position="542"/>
        <end position="569"/>
    </location>
</feature>
<evidence type="ECO:0000256" key="3">
    <source>
        <dbReference type="ARBA" id="ARBA00013081"/>
    </source>
</evidence>
<name>A0A1I7Z135_9BILA</name>
<dbReference type="GO" id="GO:0046872">
    <property type="term" value="F:metal ion binding"/>
    <property type="evidence" value="ECO:0007669"/>
    <property type="project" value="UniProtKB-KW"/>
</dbReference>
<comment type="similarity">
    <text evidence="2 9">Belongs to the PP2C family.</text>
</comment>
<feature type="compositionally biased region" description="Basic and acidic residues" evidence="10">
    <location>
        <begin position="542"/>
        <end position="560"/>
    </location>
</feature>
<comment type="cofactor">
    <cofactor evidence="1">
        <name>Mn(2+)</name>
        <dbReference type="ChEBI" id="CHEBI:29035"/>
    </cofactor>
</comment>
<keyword evidence="4" id="KW-0479">Metal-binding</keyword>
<evidence type="ECO:0000256" key="5">
    <source>
        <dbReference type="ARBA" id="ARBA00022801"/>
    </source>
</evidence>
<keyword evidence="7 9" id="KW-0904">Protein phosphatase</keyword>
<dbReference type="SUPFAM" id="SSF81606">
    <property type="entry name" value="PP2C-like"/>
    <property type="match status" value="1"/>
</dbReference>
<dbReference type="GO" id="GO:0004722">
    <property type="term" value="F:protein serine/threonine phosphatase activity"/>
    <property type="evidence" value="ECO:0007669"/>
    <property type="project" value="UniProtKB-EC"/>
</dbReference>
<evidence type="ECO:0000256" key="8">
    <source>
        <dbReference type="ARBA" id="ARBA00023211"/>
    </source>
</evidence>
<feature type="compositionally biased region" description="Basic and acidic residues" evidence="10">
    <location>
        <begin position="233"/>
        <end position="250"/>
    </location>
</feature>
<evidence type="ECO:0000256" key="1">
    <source>
        <dbReference type="ARBA" id="ARBA00001936"/>
    </source>
</evidence>
<dbReference type="Gene3D" id="3.60.40.10">
    <property type="entry name" value="PPM-type phosphatase domain"/>
    <property type="match status" value="2"/>
</dbReference>
<dbReference type="AlphaFoldDB" id="A0A1I7Z135"/>
<dbReference type="InterPro" id="IPR015655">
    <property type="entry name" value="PP2C"/>
</dbReference>
<dbReference type="InterPro" id="IPR036457">
    <property type="entry name" value="PPM-type-like_dom_sf"/>
</dbReference>
<evidence type="ECO:0000256" key="7">
    <source>
        <dbReference type="ARBA" id="ARBA00022912"/>
    </source>
</evidence>
<dbReference type="PROSITE" id="PS51746">
    <property type="entry name" value="PPM_2"/>
    <property type="match status" value="1"/>
</dbReference>
<evidence type="ECO:0000313" key="12">
    <source>
        <dbReference type="Proteomes" id="UP000095287"/>
    </source>
</evidence>